<evidence type="ECO:0000256" key="2">
    <source>
        <dbReference type="SAM" id="Phobius"/>
    </source>
</evidence>
<dbReference type="GO" id="GO:0015293">
    <property type="term" value="F:symporter activity"/>
    <property type="evidence" value="ECO:0007669"/>
    <property type="project" value="InterPro"/>
</dbReference>
<dbReference type="GO" id="GO:0008643">
    <property type="term" value="P:carbohydrate transport"/>
    <property type="evidence" value="ECO:0007669"/>
    <property type="project" value="InterPro"/>
</dbReference>
<dbReference type="SUPFAM" id="SSF103473">
    <property type="entry name" value="MFS general substrate transporter"/>
    <property type="match status" value="1"/>
</dbReference>
<dbReference type="AlphaFoldDB" id="A0A975IWD1"/>
<name>A0A975IWD1_9CAUL</name>
<dbReference type="InterPro" id="IPR036259">
    <property type="entry name" value="MFS_trans_sf"/>
</dbReference>
<dbReference type="Pfam" id="PF13347">
    <property type="entry name" value="MFS_2"/>
    <property type="match status" value="1"/>
</dbReference>
<feature type="transmembrane region" description="Helical" evidence="2">
    <location>
        <begin position="407"/>
        <end position="431"/>
    </location>
</feature>
<gene>
    <name evidence="3" type="ORF">KCG34_07720</name>
</gene>
<keyword evidence="2" id="KW-0812">Transmembrane</keyword>
<feature type="transmembrane region" description="Helical" evidence="2">
    <location>
        <begin position="45"/>
        <end position="65"/>
    </location>
</feature>
<keyword evidence="4" id="KW-1185">Reference proteome</keyword>
<evidence type="ECO:0000256" key="1">
    <source>
        <dbReference type="ARBA" id="ARBA00009617"/>
    </source>
</evidence>
<sequence length="474" mass="50499">MTQLAEPAPSARLPFHRIISFSCLAVPATPILLLIGVYLPRFYAGHVGVTLGAVGAAFGLVRLIDIAFDPLVGLVMDRTRTPIGRYRPYVIAAAPILMIAIYKLFLPAKGVGLSYMVLWLVVLYAGNSMYILGQAAWGAVLATDYHERSRTYGWMQALGVAATAAFLMLPALTHGKIQPGRHDSMGAIGLLLVVTIPSALAATLLFTPEKITPQAGRPQFRLGDYVSAISRPDMRRLIFADLTLSFGTGLTGPIYLFFFHDAKGFGIPATSSLLFFYIAAGLFGSPAWAALAKRVGKPRTVQVACIAYAICQSVLMMLPRAQYLPTAAAMFAVGLCASAFVPIVRAMVADVGDEIRLETAKNINSVLYSMVTTTQKVALAMAVFIVLPVLGMAGYNAAENAVNTPQAIFALEMCYLFAPIFFVAIGALTMIGFRLTGERHAEVRAALDARDAAAIDIAASEEAITGPTAAPSAV</sequence>
<dbReference type="PANTHER" id="PTHR11328:SF24">
    <property type="entry name" value="MAJOR FACILITATOR SUPERFAMILY (MFS) PROFILE DOMAIN-CONTAINING PROTEIN"/>
    <property type="match status" value="1"/>
</dbReference>
<dbReference type="RefSeq" id="WP_211939800.1">
    <property type="nucleotide sequence ID" value="NZ_CP073078.1"/>
</dbReference>
<feature type="transmembrane region" description="Helical" evidence="2">
    <location>
        <begin position="265"/>
        <end position="291"/>
    </location>
</feature>
<comment type="similarity">
    <text evidence="1">Belongs to the sodium:galactoside symporter (TC 2.A.2) family.</text>
</comment>
<feature type="transmembrane region" description="Helical" evidence="2">
    <location>
        <begin position="117"/>
        <end position="140"/>
    </location>
</feature>
<dbReference type="InterPro" id="IPR039672">
    <property type="entry name" value="MFS_2"/>
</dbReference>
<feature type="transmembrane region" description="Helical" evidence="2">
    <location>
        <begin position="237"/>
        <end position="259"/>
    </location>
</feature>
<keyword evidence="2" id="KW-0472">Membrane</keyword>
<protein>
    <submittedName>
        <fullName evidence="3">MFS transporter</fullName>
    </submittedName>
</protein>
<dbReference type="GO" id="GO:0005886">
    <property type="term" value="C:plasma membrane"/>
    <property type="evidence" value="ECO:0007669"/>
    <property type="project" value="TreeGrafter"/>
</dbReference>
<feature type="transmembrane region" description="Helical" evidence="2">
    <location>
        <begin position="86"/>
        <end position="105"/>
    </location>
</feature>
<reference evidence="3" key="1">
    <citation type="submission" date="2021-04" db="EMBL/GenBank/DDBJ databases">
        <title>The complete genome sequence of Caulobacter sp. S6.</title>
        <authorList>
            <person name="Tang Y."/>
            <person name="Ouyang W."/>
            <person name="Liu Q."/>
            <person name="Huang B."/>
            <person name="Guo Z."/>
            <person name="Lei P."/>
        </authorList>
    </citation>
    <scope>NUCLEOTIDE SEQUENCE</scope>
    <source>
        <strain evidence="3">S6</strain>
    </source>
</reference>
<dbReference type="Proteomes" id="UP000676409">
    <property type="component" value="Chromosome"/>
</dbReference>
<dbReference type="PANTHER" id="PTHR11328">
    <property type="entry name" value="MAJOR FACILITATOR SUPERFAMILY DOMAIN-CONTAINING PROTEIN"/>
    <property type="match status" value="1"/>
</dbReference>
<organism evidence="3 4">
    <name type="scientific">Phenylobacterium montanum</name>
    <dbReference type="NCBI Taxonomy" id="2823693"/>
    <lineage>
        <taxon>Bacteria</taxon>
        <taxon>Pseudomonadati</taxon>
        <taxon>Pseudomonadota</taxon>
        <taxon>Alphaproteobacteria</taxon>
        <taxon>Caulobacterales</taxon>
        <taxon>Caulobacteraceae</taxon>
        <taxon>Phenylobacterium</taxon>
    </lineage>
</organism>
<evidence type="ECO:0000313" key="4">
    <source>
        <dbReference type="Proteomes" id="UP000676409"/>
    </source>
</evidence>
<dbReference type="Gene3D" id="1.20.1250.20">
    <property type="entry name" value="MFS general substrate transporter like domains"/>
    <property type="match status" value="2"/>
</dbReference>
<keyword evidence="2" id="KW-1133">Transmembrane helix</keyword>
<feature type="transmembrane region" description="Helical" evidence="2">
    <location>
        <begin position="327"/>
        <end position="348"/>
    </location>
</feature>
<dbReference type="KEGG" id="caul:KCG34_07720"/>
<feature type="transmembrane region" description="Helical" evidence="2">
    <location>
        <begin position="185"/>
        <end position="207"/>
    </location>
</feature>
<feature type="transmembrane region" description="Helical" evidence="2">
    <location>
        <begin position="152"/>
        <end position="173"/>
    </location>
</feature>
<dbReference type="EMBL" id="CP073078">
    <property type="protein sequence ID" value="QUD89748.1"/>
    <property type="molecule type" value="Genomic_DNA"/>
</dbReference>
<accession>A0A975IWD1</accession>
<proteinExistence type="inferred from homology"/>
<feature type="transmembrane region" description="Helical" evidence="2">
    <location>
        <begin position="18"/>
        <end position="39"/>
    </location>
</feature>
<evidence type="ECO:0000313" key="3">
    <source>
        <dbReference type="EMBL" id="QUD89748.1"/>
    </source>
</evidence>